<evidence type="ECO:0000256" key="7">
    <source>
        <dbReference type="ARBA" id="ARBA00022786"/>
    </source>
</evidence>
<evidence type="ECO:0000256" key="4">
    <source>
        <dbReference type="ARBA" id="ARBA00022692"/>
    </source>
</evidence>
<evidence type="ECO:0000313" key="15">
    <source>
        <dbReference type="Proteomes" id="UP001604336"/>
    </source>
</evidence>
<dbReference type="PANTHER" id="PTHR45768:SF18">
    <property type="entry name" value="RING-H2 FINGER PROTEIN ATL47-RELATED"/>
    <property type="match status" value="1"/>
</dbReference>
<dbReference type="PROSITE" id="PS50089">
    <property type="entry name" value="ZF_RING_2"/>
    <property type="match status" value="1"/>
</dbReference>
<keyword evidence="9" id="KW-1133">Transmembrane helix</keyword>
<gene>
    <name evidence="14" type="ORF">Adt_33973</name>
</gene>
<dbReference type="Proteomes" id="UP001604336">
    <property type="component" value="Unassembled WGS sequence"/>
</dbReference>
<evidence type="ECO:0000313" key="14">
    <source>
        <dbReference type="EMBL" id="KAL2481007.1"/>
    </source>
</evidence>
<keyword evidence="5" id="KW-0479">Metal-binding</keyword>
<dbReference type="GO" id="GO:0008270">
    <property type="term" value="F:zinc ion binding"/>
    <property type="evidence" value="ECO:0007669"/>
    <property type="project" value="UniProtKB-KW"/>
</dbReference>
<dbReference type="SMART" id="SM00184">
    <property type="entry name" value="RING"/>
    <property type="match status" value="1"/>
</dbReference>
<sequence length="155" mass="17931">MRNHGSYSSLLPILSWFCRNLRPLRPRVDPRLSAQAHWQPPAPAAAATTTTTSTVLKVQNSLIDVTYTASSFPNTNDCAICLESFVEEDECRSLQTCKHLFHTECMDNWVERKLTCPICRTRVFLYPGLSSCSRISFEDRWKMFYLTVFEDDTYY</sequence>
<evidence type="ECO:0000256" key="1">
    <source>
        <dbReference type="ARBA" id="ARBA00004167"/>
    </source>
</evidence>
<evidence type="ECO:0000256" key="9">
    <source>
        <dbReference type="ARBA" id="ARBA00022989"/>
    </source>
</evidence>
<evidence type="ECO:0000256" key="6">
    <source>
        <dbReference type="ARBA" id="ARBA00022771"/>
    </source>
</evidence>
<comment type="pathway">
    <text evidence="2">Protein modification; protein ubiquitination.</text>
</comment>
<dbReference type="EMBL" id="JBFOLK010000010">
    <property type="protein sequence ID" value="KAL2481007.1"/>
    <property type="molecule type" value="Genomic_DNA"/>
</dbReference>
<evidence type="ECO:0000256" key="10">
    <source>
        <dbReference type="ARBA" id="ARBA00023136"/>
    </source>
</evidence>
<dbReference type="Pfam" id="PF13639">
    <property type="entry name" value="zf-RING_2"/>
    <property type="match status" value="1"/>
</dbReference>
<comment type="subcellular location">
    <subcellularLocation>
        <location evidence="1">Membrane</location>
        <topology evidence="1">Single-pass membrane protein</topology>
    </subcellularLocation>
</comment>
<evidence type="ECO:0000256" key="11">
    <source>
        <dbReference type="ARBA" id="ARBA00024209"/>
    </source>
</evidence>
<organism evidence="14 15">
    <name type="scientific">Abeliophyllum distichum</name>
    <dbReference type="NCBI Taxonomy" id="126358"/>
    <lineage>
        <taxon>Eukaryota</taxon>
        <taxon>Viridiplantae</taxon>
        <taxon>Streptophyta</taxon>
        <taxon>Embryophyta</taxon>
        <taxon>Tracheophyta</taxon>
        <taxon>Spermatophyta</taxon>
        <taxon>Magnoliopsida</taxon>
        <taxon>eudicotyledons</taxon>
        <taxon>Gunneridae</taxon>
        <taxon>Pentapetalae</taxon>
        <taxon>asterids</taxon>
        <taxon>lamiids</taxon>
        <taxon>Lamiales</taxon>
        <taxon>Oleaceae</taxon>
        <taxon>Forsythieae</taxon>
        <taxon>Abeliophyllum</taxon>
    </lineage>
</organism>
<keyword evidence="4" id="KW-0812">Transmembrane</keyword>
<keyword evidence="7" id="KW-0833">Ubl conjugation pathway</keyword>
<evidence type="ECO:0000256" key="3">
    <source>
        <dbReference type="ARBA" id="ARBA00022679"/>
    </source>
</evidence>
<feature type="domain" description="RING-type" evidence="13">
    <location>
        <begin position="78"/>
        <end position="120"/>
    </location>
</feature>
<dbReference type="AlphaFoldDB" id="A0ABD1QXS0"/>
<dbReference type="InterPro" id="IPR013083">
    <property type="entry name" value="Znf_RING/FYVE/PHD"/>
</dbReference>
<keyword evidence="10" id="KW-0472">Membrane</keyword>
<comment type="caution">
    <text evidence="14">The sequence shown here is derived from an EMBL/GenBank/DDBJ whole genome shotgun (WGS) entry which is preliminary data.</text>
</comment>
<keyword evidence="15" id="KW-1185">Reference proteome</keyword>
<dbReference type="SUPFAM" id="SSF57850">
    <property type="entry name" value="RING/U-box"/>
    <property type="match status" value="1"/>
</dbReference>
<comment type="similarity">
    <text evidence="11">Belongs to the RING-type zinc finger family. ATL subfamily.</text>
</comment>
<reference evidence="15" key="1">
    <citation type="submission" date="2024-07" db="EMBL/GenBank/DDBJ databases">
        <title>Two chromosome-level genome assemblies of Korean endemic species Abeliophyllum distichum and Forsythia ovata (Oleaceae).</title>
        <authorList>
            <person name="Jang H."/>
        </authorList>
    </citation>
    <scope>NUCLEOTIDE SEQUENCE [LARGE SCALE GENOMIC DNA]</scope>
</reference>
<keyword evidence="8" id="KW-0862">Zinc</keyword>
<dbReference type="PANTHER" id="PTHR45768">
    <property type="entry name" value="E3 UBIQUITIN-PROTEIN LIGASE RNF13-LIKE"/>
    <property type="match status" value="1"/>
</dbReference>
<evidence type="ECO:0000256" key="2">
    <source>
        <dbReference type="ARBA" id="ARBA00004906"/>
    </source>
</evidence>
<dbReference type="Gene3D" id="3.30.40.10">
    <property type="entry name" value="Zinc/RING finger domain, C3HC4 (zinc finger)"/>
    <property type="match status" value="1"/>
</dbReference>
<keyword evidence="3" id="KW-0808">Transferase</keyword>
<evidence type="ECO:0000256" key="8">
    <source>
        <dbReference type="ARBA" id="ARBA00022833"/>
    </source>
</evidence>
<accession>A0ABD1QXS0</accession>
<dbReference type="GO" id="GO:0016020">
    <property type="term" value="C:membrane"/>
    <property type="evidence" value="ECO:0007669"/>
    <property type="project" value="UniProtKB-SubCell"/>
</dbReference>
<name>A0ABD1QXS0_9LAMI</name>
<evidence type="ECO:0000256" key="5">
    <source>
        <dbReference type="ARBA" id="ARBA00022723"/>
    </source>
</evidence>
<dbReference type="GO" id="GO:0016740">
    <property type="term" value="F:transferase activity"/>
    <property type="evidence" value="ECO:0007669"/>
    <property type="project" value="UniProtKB-KW"/>
</dbReference>
<keyword evidence="6 12" id="KW-0863">Zinc-finger</keyword>
<protein>
    <submittedName>
        <fullName evidence="14">RING-H2 finger protein ATL8</fullName>
    </submittedName>
</protein>
<dbReference type="InterPro" id="IPR001841">
    <property type="entry name" value="Znf_RING"/>
</dbReference>
<evidence type="ECO:0000256" key="12">
    <source>
        <dbReference type="PROSITE-ProRule" id="PRU00175"/>
    </source>
</evidence>
<evidence type="ECO:0000259" key="13">
    <source>
        <dbReference type="PROSITE" id="PS50089"/>
    </source>
</evidence>
<proteinExistence type="inferred from homology"/>